<dbReference type="InterPro" id="IPR029052">
    <property type="entry name" value="Metallo-depent_PP-like"/>
</dbReference>
<dbReference type="Pfam" id="PF09423">
    <property type="entry name" value="PhoD"/>
    <property type="match status" value="1"/>
</dbReference>
<organism evidence="4 5">
    <name type="scientific">Cyberlindnera jadinii (strain ATCC 18201 / CBS 1600 / BCRC 20928 / JCM 3617 / NBRC 0987 / NRRL Y-1542)</name>
    <name type="common">Torula yeast</name>
    <name type="synonym">Candida utilis</name>
    <dbReference type="NCBI Taxonomy" id="983966"/>
    <lineage>
        <taxon>Eukaryota</taxon>
        <taxon>Fungi</taxon>
        <taxon>Dikarya</taxon>
        <taxon>Ascomycota</taxon>
        <taxon>Saccharomycotina</taxon>
        <taxon>Saccharomycetes</taxon>
        <taxon>Phaffomycetales</taxon>
        <taxon>Phaffomycetaceae</taxon>
        <taxon>Cyberlindnera</taxon>
    </lineage>
</organism>
<dbReference type="Gene3D" id="3.60.21.70">
    <property type="entry name" value="PhoD-like phosphatase"/>
    <property type="match status" value="1"/>
</dbReference>
<evidence type="ECO:0000313" key="5">
    <source>
        <dbReference type="Proteomes" id="UP000038830"/>
    </source>
</evidence>
<name>A0A0H5C1H5_CYBJN</name>
<evidence type="ECO:0000313" key="4">
    <source>
        <dbReference type="EMBL" id="CEP21322.1"/>
    </source>
</evidence>
<dbReference type="EMBL" id="CDQK01000002">
    <property type="protein sequence ID" value="CEP21322.1"/>
    <property type="molecule type" value="Genomic_DNA"/>
</dbReference>
<feature type="signal peptide" evidence="1">
    <location>
        <begin position="1"/>
        <end position="22"/>
    </location>
</feature>
<evidence type="ECO:0000259" key="2">
    <source>
        <dbReference type="Pfam" id="PF09423"/>
    </source>
</evidence>
<dbReference type="InterPro" id="IPR018946">
    <property type="entry name" value="PhoD-like_MPP"/>
</dbReference>
<accession>A0A0H5C1H5</accession>
<dbReference type="InterPro" id="IPR052900">
    <property type="entry name" value="Phospholipid_Metab_Enz"/>
</dbReference>
<dbReference type="Pfam" id="PF16655">
    <property type="entry name" value="PhoD_N"/>
    <property type="match status" value="1"/>
</dbReference>
<reference evidence="5" key="1">
    <citation type="journal article" date="2015" name="J. Biotechnol.">
        <title>The structure of the Cyberlindnera jadinii genome and its relation to Candida utilis analyzed by the occurrence of single nucleotide polymorphisms.</title>
        <authorList>
            <person name="Rupp O."/>
            <person name="Brinkrolf K."/>
            <person name="Buerth C."/>
            <person name="Kunigo M."/>
            <person name="Schneider J."/>
            <person name="Jaenicke S."/>
            <person name="Goesmann A."/>
            <person name="Puehler A."/>
            <person name="Jaeger K.-E."/>
            <person name="Ernst J.F."/>
        </authorList>
    </citation>
    <scope>NUCLEOTIDE SEQUENCE [LARGE SCALE GENOMIC DNA]</scope>
    <source>
        <strain evidence="5">ATCC 18201 / CBS 1600 / BCRC 20928 / JCM 3617 / NBRC 0987 / NRRL Y-1542</strain>
    </source>
</reference>
<dbReference type="AlphaFoldDB" id="A0A0H5C1H5"/>
<feature type="domain" description="PhoD-like phosphatase metallophosphatase" evidence="2">
    <location>
        <begin position="176"/>
        <end position="528"/>
    </location>
</feature>
<dbReference type="InterPro" id="IPR032093">
    <property type="entry name" value="PhoD_N"/>
</dbReference>
<evidence type="ECO:0000256" key="1">
    <source>
        <dbReference type="SAM" id="SignalP"/>
    </source>
</evidence>
<feature type="domain" description="Phospholipase D N-terminal" evidence="3">
    <location>
        <begin position="71"/>
        <end position="164"/>
    </location>
</feature>
<keyword evidence="1" id="KW-0732">Signal</keyword>
<evidence type="ECO:0000259" key="3">
    <source>
        <dbReference type="Pfam" id="PF16655"/>
    </source>
</evidence>
<dbReference type="CDD" id="cd07389">
    <property type="entry name" value="MPP_PhoD"/>
    <property type="match status" value="1"/>
</dbReference>
<sequence length="577" mass="66350">MIRSTTPLLVLALALVAWLGFSNDDERLFENMNFELLDRTVWTLPEDYWNHGLASRNEWAIDNDVPVQFRHGVASGDPTQDTVILWTRISPSNTVEISNTTLIPVWFIIREAGSENLVLHGKTYTNGLVDYTVKLDIQGLSPNSSYSYIFFNDDSKSTLGLTRTLPLDDELDSLKLAVYSCANYAGGYYHAYKMPVVKESVDFVVHLGDYIYEYANGEYTNGTHLDRDHKPEHECYSLEDYRTRYSLYRSDMALQESHARFPWILVWDDHEVTDNSWLRGSVHTKGYEFLKRRDAATQAYFEWLPIRHQRDINKIWRSFKFGSLFKLHMLDTRHYSRDITDYYTNQDFISGIKEYDDRTMLGYDQETWLERQLVKNDTVWDLISSQCVVRDINFTLPETGGIGFPFEELNQDAWDGYVANRNRLLNFLQANHLKNSVLLSGDFHIAIVSELKLANGTYSVDTGEGSVIVEFTTSAVSSPSTFPRNQSEGQALAMSQELVRENNLIWNEGYLRGYYELCIARDQIQADYFGVDVQSSQLHEQHLAHFVIKKDTGHIARDSIVVHKGALNTALSNGLTQ</sequence>
<evidence type="ECO:0008006" key="6">
    <source>
        <dbReference type="Google" id="ProtNLM"/>
    </source>
</evidence>
<dbReference type="PANTHER" id="PTHR43606:SF7">
    <property type="entry name" value="PHOSPHATASE, PUTATIVE (AFU_ORTHOLOGUE AFUA_6G08710)-RELATED"/>
    <property type="match status" value="1"/>
</dbReference>
<dbReference type="SUPFAM" id="SSF56300">
    <property type="entry name" value="Metallo-dependent phosphatases"/>
    <property type="match status" value="1"/>
</dbReference>
<proteinExistence type="predicted"/>
<dbReference type="PANTHER" id="PTHR43606">
    <property type="entry name" value="PHOSPHATASE, PUTATIVE (AFU_ORTHOLOGUE AFUA_6G08710)-RELATED"/>
    <property type="match status" value="1"/>
</dbReference>
<gene>
    <name evidence="4" type="ORF">BN1211_1395</name>
</gene>
<feature type="chain" id="PRO_5005217208" description="PhoD-like phosphatase metallophosphatase domain-containing protein" evidence="1">
    <location>
        <begin position="23"/>
        <end position="577"/>
    </location>
</feature>
<dbReference type="Proteomes" id="UP000038830">
    <property type="component" value="Unassembled WGS sequence"/>
</dbReference>
<protein>
    <recommendedName>
        <fullName evidence="6">PhoD-like phosphatase metallophosphatase domain-containing protein</fullName>
    </recommendedName>
</protein>
<dbReference type="Gene3D" id="2.60.40.380">
    <property type="entry name" value="Purple acid phosphatase-like, N-terminal"/>
    <property type="match status" value="1"/>
</dbReference>
<dbReference type="InterPro" id="IPR038607">
    <property type="entry name" value="PhoD-like_sf"/>
</dbReference>